<reference evidence="1 2" key="1">
    <citation type="submission" date="2021-01" db="EMBL/GenBank/DDBJ databases">
        <title>Roseomonas sp. nov, a bacterium isolated from an oil production mixture in Yumen Oilfield.</title>
        <authorList>
            <person name="Wu D."/>
        </authorList>
    </citation>
    <scope>NUCLEOTIDE SEQUENCE [LARGE SCALE GENOMIC DNA]</scope>
    <source>
        <strain evidence="1 2">ROY-5-3</strain>
    </source>
</reference>
<dbReference type="PANTHER" id="PTHR32022">
    <property type="entry name" value="D-GLUTAMATE CYCLASE, MITOCHONDRIAL"/>
    <property type="match status" value="1"/>
</dbReference>
<protein>
    <submittedName>
        <fullName evidence="1">DUF1445 domain-containing protein</fullName>
    </submittedName>
</protein>
<organism evidence="1 2">
    <name type="scientific">Falsiroseomonas oleicola</name>
    <dbReference type="NCBI Taxonomy" id="2801474"/>
    <lineage>
        <taxon>Bacteria</taxon>
        <taxon>Pseudomonadati</taxon>
        <taxon>Pseudomonadota</taxon>
        <taxon>Alphaproteobacteria</taxon>
        <taxon>Acetobacterales</taxon>
        <taxon>Roseomonadaceae</taxon>
        <taxon>Falsiroseomonas</taxon>
    </lineage>
</organism>
<dbReference type="EMBL" id="JAERQM010000008">
    <property type="protein sequence ID" value="MBU8546504.1"/>
    <property type="molecule type" value="Genomic_DNA"/>
</dbReference>
<keyword evidence="2" id="KW-1185">Reference proteome</keyword>
<comment type="caution">
    <text evidence="1">The sequence shown here is derived from an EMBL/GenBank/DDBJ whole genome shotgun (WGS) entry which is preliminary data.</text>
</comment>
<proteinExistence type="predicted"/>
<sequence length="257" mass="26546">MSETGRDLRLVARAGFVGRTVGRARGFVQANLVVLPAEQAEGFAAFCAANPVACPLLAVGAPGDPRLPALGEDLDVRTDLPGYLLHCGGKVTAAADLLGDWHADSVALAIGCWFGAEAALAAAGIRMRHVELGLQGPLFRSNRMANPAGGFAGPLVVSARPFAADDVPRVVAITARLPRSHGAPLHQGDPAALGVADLNRPDWGEPIPPEAGEILVYWGCGLTALAALEAAGLPHFATHAPGCMLVTDLPEEMPAWP</sequence>
<accession>A0ABS6HCS0</accession>
<dbReference type="Pfam" id="PF07286">
    <property type="entry name" value="D-Glu_cyclase"/>
    <property type="match status" value="1"/>
</dbReference>
<name>A0ABS6HCS0_9PROT</name>
<dbReference type="Proteomes" id="UP000689967">
    <property type="component" value="Unassembled WGS sequence"/>
</dbReference>
<dbReference type="InterPro" id="IPR009906">
    <property type="entry name" value="D-Glu_cyclase"/>
</dbReference>
<evidence type="ECO:0000313" key="1">
    <source>
        <dbReference type="EMBL" id="MBU8546504.1"/>
    </source>
</evidence>
<evidence type="ECO:0000313" key="2">
    <source>
        <dbReference type="Proteomes" id="UP000689967"/>
    </source>
</evidence>
<dbReference type="RefSeq" id="WP_216878528.1">
    <property type="nucleotide sequence ID" value="NZ_JAERQM010000008.1"/>
</dbReference>
<dbReference type="PANTHER" id="PTHR32022:SF10">
    <property type="entry name" value="D-GLUTAMATE CYCLASE, MITOCHONDRIAL"/>
    <property type="match status" value="1"/>
</dbReference>
<gene>
    <name evidence="1" type="ORF">JJQ90_22475</name>
</gene>